<organism evidence="5">
    <name type="scientific">Castellaniella ginsengisoli</name>
    <dbReference type="NCBI Taxonomy" id="546114"/>
    <lineage>
        <taxon>Bacteria</taxon>
        <taxon>Pseudomonadati</taxon>
        <taxon>Pseudomonadota</taxon>
        <taxon>Betaproteobacteria</taxon>
        <taxon>Burkholderiales</taxon>
        <taxon>Alcaligenaceae</taxon>
        <taxon>Castellaniella</taxon>
    </lineage>
</organism>
<dbReference type="InterPro" id="IPR036457">
    <property type="entry name" value="PPM-type-like_dom_sf"/>
</dbReference>
<evidence type="ECO:0000256" key="3">
    <source>
        <dbReference type="SAM" id="Phobius"/>
    </source>
</evidence>
<keyword evidence="3" id="KW-1133">Transmembrane helix</keyword>
<proteinExistence type="predicted"/>
<name>A0AB39CL67_9BURK</name>
<feature type="transmembrane region" description="Helical" evidence="3">
    <location>
        <begin position="494"/>
        <end position="516"/>
    </location>
</feature>
<feature type="transmembrane region" description="Helical" evidence="3">
    <location>
        <begin position="528"/>
        <end position="553"/>
    </location>
</feature>
<accession>A0AB39CL67</accession>
<reference evidence="5" key="1">
    <citation type="submission" date="2024-05" db="EMBL/GenBank/DDBJ databases">
        <authorList>
            <person name="Luo Y.-C."/>
            <person name="Nicholds J."/>
            <person name="Mortimer T."/>
            <person name="Maboni G."/>
        </authorList>
    </citation>
    <scope>NUCLEOTIDE SEQUENCE</scope>
    <source>
        <strain evidence="5">153920</strain>
    </source>
</reference>
<dbReference type="PANTHER" id="PTHR43156:SF2">
    <property type="entry name" value="STAGE II SPORULATION PROTEIN E"/>
    <property type="match status" value="1"/>
</dbReference>
<feature type="domain" description="PPM-type phosphatase" evidence="4">
    <location>
        <begin position="722"/>
        <end position="940"/>
    </location>
</feature>
<evidence type="ECO:0000256" key="1">
    <source>
        <dbReference type="ARBA" id="ARBA00022801"/>
    </source>
</evidence>
<evidence type="ECO:0000256" key="2">
    <source>
        <dbReference type="SAM" id="MobiDB-lite"/>
    </source>
</evidence>
<evidence type="ECO:0000313" key="5">
    <source>
        <dbReference type="EMBL" id="XDJ42769.1"/>
    </source>
</evidence>
<keyword evidence="3" id="KW-0472">Membrane</keyword>
<keyword evidence="3" id="KW-0812">Transmembrane</keyword>
<dbReference type="AlphaFoldDB" id="A0AB39CL67"/>
<dbReference type="Gene3D" id="3.60.40.10">
    <property type="entry name" value="PPM-type phosphatase domain"/>
    <property type="match status" value="1"/>
</dbReference>
<gene>
    <name evidence="5" type="ORF">ABRY99_04120</name>
</gene>
<dbReference type="SMART" id="SM00331">
    <property type="entry name" value="PP2C_SIG"/>
    <property type="match status" value="1"/>
</dbReference>
<dbReference type="InterPro" id="IPR052016">
    <property type="entry name" value="Bact_Sigma-Reg"/>
</dbReference>
<sequence>MPNNRGVRVWLRDAVGGFLIVLVAASLASGILLGRLQDTVASAVQEQSRDLATSVGRALGRQFVRAAQLGIPLDAIPAISRSLEGTLEHVPQLTLIELTDDSGNILGVARRSGVGAAASVSTELHAGSQRIGTLKVEASPPVLNGSHASLLGSMLWLILPLALLGGLSTALHGARLRRHRRALKTLLETAPDDLIASVPGPRPETYDILGQAWDGLQAVAASVARRRADLAHQAESLLAVDFDGRARPRLEALGILPPEPAPRVQIAPPDRSRRLSLRLRLTLIIALGFALVIGSLSGLQALREHLLRQQAANLGLEDQSALWSQFLVSQTRDISGRLHALSPRLDISAGPSKARPGPEPSLDYLALVDPNRQVYVLQGAATEAAPLDAGTLDNVLSGGKARGLRNLDGNLTMLLAAQPVQLQGGTWALIGGRTLERAIQQIDPFRDDETYSVHFLNSRGRMVASTGPGLWSRLGLALTTQDVQYRTLEDQGKILLLTATPVTSISGSAGGLFLSLKDVTTLMKPSMTLGRLTLLLAAGLAILGLVLIHRIIWRSFRPLQDSLQTLDELSGSPEKTAGRSATGGRDEIESVGRSIAAFRHKTQQLARDQAQQARIRRLQEAVMASELRALADSMDSVSRQEVQALIDRLGHASEEGGGLRRLAEVMGDLRRRLVEQHQRLSDMVIELRDALITKTKLAGLQQELQIASAVQLSILPRTMPDDPRMELDCRIIPARDVGGDFYDFYMLDPHHLGFVIADVSGKGIPAALFMAISRTLLKSTARFVRRPADCVQRVNALLAAENEQMLFVTLFYATLDLRDGRLDYVNAGHHMPWLIDERGELSVVPPTQGIAVGIEEDMPYVQKTLYLKPGDRLYLYTDGITEAFNPEGRVFGEERLAGLLRAQDPDAPLDVLIDAVIADVRAFEDGTDPTDDVTSLCLRYRGG</sequence>
<dbReference type="PANTHER" id="PTHR43156">
    <property type="entry name" value="STAGE II SPORULATION PROTEIN E-RELATED"/>
    <property type="match status" value="1"/>
</dbReference>
<dbReference type="EMBL" id="CP158252">
    <property type="protein sequence ID" value="XDJ42769.1"/>
    <property type="molecule type" value="Genomic_DNA"/>
</dbReference>
<dbReference type="InterPro" id="IPR001932">
    <property type="entry name" value="PPM-type_phosphatase-like_dom"/>
</dbReference>
<protein>
    <submittedName>
        <fullName evidence="5">PP2C family protein-serine/threonine phosphatase</fullName>
    </submittedName>
</protein>
<feature type="transmembrane region" description="Helical" evidence="3">
    <location>
        <begin position="281"/>
        <end position="302"/>
    </location>
</feature>
<feature type="transmembrane region" description="Helical" evidence="3">
    <location>
        <begin position="154"/>
        <end position="174"/>
    </location>
</feature>
<dbReference type="SUPFAM" id="SSF81606">
    <property type="entry name" value="PP2C-like"/>
    <property type="match status" value="1"/>
</dbReference>
<dbReference type="Pfam" id="PF07228">
    <property type="entry name" value="SpoIIE"/>
    <property type="match status" value="1"/>
</dbReference>
<feature type="region of interest" description="Disordered" evidence="2">
    <location>
        <begin position="567"/>
        <end position="586"/>
    </location>
</feature>
<evidence type="ECO:0000259" key="4">
    <source>
        <dbReference type="SMART" id="SM00331"/>
    </source>
</evidence>
<keyword evidence="1" id="KW-0378">Hydrolase</keyword>
<dbReference type="RefSeq" id="WP_368643802.1">
    <property type="nucleotide sequence ID" value="NZ_CP158252.1"/>
</dbReference>
<dbReference type="GO" id="GO:0016791">
    <property type="term" value="F:phosphatase activity"/>
    <property type="evidence" value="ECO:0007669"/>
    <property type="project" value="TreeGrafter"/>
</dbReference>